<reference evidence="2 3" key="1">
    <citation type="submission" date="2020-11" db="EMBL/GenBank/DDBJ databases">
        <authorList>
            <person name="Kim M.K."/>
        </authorList>
    </citation>
    <scope>NUCLEOTIDE SEQUENCE [LARGE SCALE GENOMIC DNA]</scope>
    <source>
        <strain evidence="2 3">BT683</strain>
    </source>
</reference>
<evidence type="ECO:0000313" key="2">
    <source>
        <dbReference type="EMBL" id="MBF9236693.1"/>
    </source>
</evidence>
<dbReference type="Pfam" id="PF13480">
    <property type="entry name" value="Acetyltransf_6"/>
    <property type="match status" value="1"/>
</dbReference>
<name>A0ABS0IFJ3_9BACT</name>
<dbReference type="InterPro" id="IPR000182">
    <property type="entry name" value="GNAT_dom"/>
</dbReference>
<proteinExistence type="predicted"/>
<dbReference type="PROSITE" id="PS51186">
    <property type="entry name" value="GNAT"/>
    <property type="match status" value="1"/>
</dbReference>
<organism evidence="2 3">
    <name type="scientific">Hymenobacter jeongseonensis</name>
    <dbReference type="NCBI Taxonomy" id="2791027"/>
    <lineage>
        <taxon>Bacteria</taxon>
        <taxon>Pseudomonadati</taxon>
        <taxon>Bacteroidota</taxon>
        <taxon>Cytophagia</taxon>
        <taxon>Cytophagales</taxon>
        <taxon>Hymenobacteraceae</taxon>
        <taxon>Hymenobacter</taxon>
    </lineage>
</organism>
<feature type="domain" description="N-acetyltransferase" evidence="1">
    <location>
        <begin position="161"/>
        <end position="313"/>
    </location>
</feature>
<keyword evidence="3" id="KW-1185">Reference proteome</keyword>
<evidence type="ECO:0000313" key="3">
    <source>
        <dbReference type="Proteomes" id="UP000597617"/>
    </source>
</evidence>
<dbReference type="SUPFAM" id="SSF55729">
    <property type="entry name" value="Acyl-CoA N-acyltransferases (Nat)"/>
    <property type="match status" value="1"/>
</dbReference>
<evidence type="ECO:0000259" key="1">
    <source>
        <dbReference type="PROSITE" id="PS51186"/>
    </source>
</evidence>
<protein>
    <submittedName>
        <fullName evidence="2">GNAT family N-acetyltransferase</fullName>
    </submittedName>
</protein>
<dbReference type="Proteomes" id="UP000597617">
    <property type="component" value="Unassembled WGS sequence"/>
</dbReference>
<accession>A0ABS0IFJ3</accession>
<dbReference type="RefSeq" id="WP_196281078.1">
    <property type="nucleotide sequence ID" value="NZ_JADQDQ010000002.1"/>
</dbReference>
<dbReference type="InterPro" id="IPR016181">
    <property type="entry name" value="Acyl_CoA_acyltransferase"/>
</dbReference>
<dbReference type="InterPro" id="IPR038740">
    <property type="entry name" value="BioF2-like_GNAT_dom"/>
</dbReference>
<dbReference type="Gene3D" id="3.40.630.30">
    <property type="match status" value="1"/>
</dbReference>
<comment type="caution">
    <text evidence="2">The sequence shown here is derived from an EMBL/GenBank/DDBJ whole genome shotgun (WGS) entry which is preliminary data.</text>
</comment>
<sequence length="314" mass="36750">METPAKARYRDFCRTAPDVPVFAQAWYLDACARGGDWEVVLVEEDNRVVAALPYFYKQKGPFRYVTMPPFVKWLGPYLLPEFRGVLKKEHLLLEELIRQLPNFAAFKQNFYPTAVNWLPFYWQKFHQTTYYTYRLHGLQQLAQVEAGINRNIRRNIQKAQQQVRVVHDLSAEQFYKLNKMSFDRQGLPMPYSWAQFEQHDAALATNGARQMFFAVDAQERIHSAAYLIWDQQAAYYHLSGDNPALRESGAGILLIWEAIRYASEVLGLDCFDFEGSMLPAVERIRVQFGAVQTPYFFVWKYNSRAFELLEKLKP</sequence>
<dbReference type="EMBL" id="JADQDQ010000002">
    <property type="protein sequence ID" value="MBF9236693.1"/>
    <property type="molecule type" value="Genomic_DNA"/>
</dbReference>
<gene>
    <name evidence="2" type="ORF">I2I05_04735</name>
</gene>